<dbReference type="NCBIfam" id="TIGR02348">
    <property type="entry name" value="GroEL"/>
    <property type="match status" value="1"/>
</dbReference>
<gene>
    <name evidence="6 9" type="primary">groL</name>
    <name evidence="6" type="synonym">groEL</name>
    <name evidence="9" type="ORF">CYK19_09400</name>
</gene>
<evidence type="ECO:0000256" key="5">
    <source>
        <dbReference type="ARBA" id="ARBA00023235"/>
    </source>
</evidence>
<name>A0A2I1TWM8_STRMT</name>
<dbReference type="NCBIfam" id="NF009487">
    <property type="entry name" value="PRK12849.1"/>
    <property type="match status" value="1"/>
</dbReference>
<dbReference type="InterPro" id="IPR027413">
    <property type="entry name" value="GROEL-like_equatorial_sf"/>
</dbReference>
<dbReference type="GO" id="GO:0140662">
    <property type="term" value="F:ATP-dependent protein folding chaperone"/>
    <property type="evidence" value="ECO:0007669"/>
    <property type="project" value="InterPro"/>
</dbReference>
<dbReference type="GO" id="GO:0051082">
    <property type="term" value="F:unfolded protein binding"/>
    <property type="evidence" value="ECO:0007669"/>
    <property type="project" value="UniProtKB-UniRule"/>
</dbReference>
<dbReference type="GO" id="GO:0005524">
    <property type="term" value="F:ATP binding"/>
    <property type="evidence" value="ECO:0007669"/>
    <property type="project" value="UniProtKB-UniRule"/>
</dbReference>
<feature type="binding site" evidence="6">
    <location>
        <begin position="476"/>
        <end position="478"/>
    </location>
    <ligand>
        <name>ATP</name>
        <dbReference type="ChEBI" id="CHEBI:30616"/>
    </ligand>
</feature>
<sequence length="540" mass="57094">MSKEIKFSSDARSAMVRGVDILADTVKVTLGPKGRNVVLEKSFGSPLITNDGVTIAKEIELEDHFENMGAKLVSEVASKTNDIAGDGTTTATVLTQAIVREGIKNVTAGANPIGIRRGIEAAVAAAVEALKNNAIPVANKEAIAQVAAVSSRSEKVGEYISEAMEKVGKDGVITIEESRGMETELEVVEGMQFDRGYLSQYMVTDSEKMVADLENPYILITDKKISNIQEILPLLESILQSNRPLLIIADDVDGEALPTLVLNKIRGTFNVVAVKAPGFGDRRKAMLEDIAILTGGTVITEDLGLELKDATIEALGQAARVTVDKDSTVIVEGAGNPEAISHRVAVIKSQIETTTSEFDREKLQERLAKLSGGVAVIKVGAATETELKEMKLRIEDALNATRAAVEEGIVAGGGTALVNVIPAVANLELTGDEATGRNIVLRALEEPVRQIAHNAGFEGSIVIDRLKNAELGTGFNAATGEWVNMIDQGIIDPVKVSRSALQNAASVASLILTTEAVVANKPEPVAPAPAMDPSMMGGMM</sequence>
<dbReference type="FunFam" id="3.50.7.10:FF:000001">
    <property type="entry name" value="60 kDa chaperonin"/>
    <property type="match status" value="1"/>
</dbReference>
<evidence type="ECO:0000256" key="2">
    <source>
        <dbReference type="ARBA" id="ARBA00022741"/>
    </source>
</evidence>
<dbReference type="InterPro" id="IPR001844">
    <property type="entry name" value="Cpn60/GroEL"/>
</dbReference>
<protein>
    <recommendedName>
        <fullName evidence="6">Chaperonin GroEL</fullName>
        <ecNumber evidence="6">5.6.1.7</ecNumber>
    </recommendedName>
    <alternativeName>
        <fullName evidence="6">60 kDa chaperonin</fullName>
    </alternativeName>
    <alternativeName>
        <fullName evidence="6">Chaperonin-60</fullName>
        <shortName evidence="6">Cpn60</shortName>
    </alternativeName>
</protein>
<dbReference type="NCBIfam" id="NF000592">
    <property type="entry name" value="PRK00013.1"/>
    <property type="match status" value="1"/>
</dbReference>
<evidence type="ECO:0000313" key="9">
    <source>
        <dbReference type="EMBL" id="PKZ98024.1"/>
    </source>
</evidence>
<keyword evidence="3 6" id="KW-0067">ATP-binding</keyword>
<dbReference type="CDD" id="cd03344">
    <property type="entry name" value="GroEL"/>
    <property type="match status" value="1"/>
</dbReference>
<dbReference type="InterPro" id="IPR027410">
    <property type="entry name" value="TCP-1-like_intermed_sf"/>
</dbReference>
<comment type="caution">
    <text evidence="9">The sequence shown here is derived from an EMBL/GenBank/DDBJ whole genome shotgun (WGS) entry which is preliminary data.</text>
</comment>
<proteinExistence type="inferred from homology"/>
<dbReference type="PRINTS" id="PR00298">
    <property type="entry name" value="CHAPERONIN60"/>
</dbReference>
<dbReference type="SUPFAM" id="SSF52029">
    <property type="entry name" value="GroEL apical domain-like"/>
    <property type="match status" value="1"/>
</dbReference>
<feature type="binding site" evidence="6">
    <location>
        <position position="492"/>
    </location>
    <ligand>
        <name>ATP</name>
        <dbReference type="ChEBI" id="CHEBI:30616"/>
    </ligand>
</feature>
<dbReference type="InterPro" id="IPR027409">
    <property type="entry name" value="GroEL-like_apical_dom_sf"/>
</dbReference>
<dbReference type="HAMAP" id="MF_00600">
    <property type="entry name" value="CH60"/>
    <property type="match status" value="1"/>
</dbReference>
<evidence type="ECO:0000256" key="7">
    <source>
        <dbReference type="RuleBase" id="RU000418"/>
    </source>
</evidence>
<dbReference type="FunFam" id="1.10.560.10:FF:000001">
    <property type="entry name" value="60 kDa chaperonin"/>
    <property type="match status" value="1"/>
</dbReference>
<dbReference type="NCBIfam" id="NF009488">
    <property type="entry name" value="PRK12850.1"/>
    <property type="match status" value="1"/>
</dbReference>
<evidence type="ECO:0000256" key="3">
    <source>
        <dbReference type="ARBA" id="ARBA00022840"/>
    </source>
</evidence>
<dbReference type="InterPro" id="IPR002423">
    <property type="entry name" value="Cpn60/GroEL/TCP-1"/>
</dbReference>
<dbReference type="PANTHER" id="PTHR45633">
    <property type="entry name" value="60 KDA HEAT SHOCK PROTEIN, MITOCHONDRIAL"/>
    <property type="match status" value="1"/>
</dbReference>
<evidence type="ECO:0000256" key="1">
    <source>
        <dbReference type="ARBA" id="ARBA00006607"/>
    </source>
</evidence>
<reference evidence="9 10" key="1">
    <citation type="submission" date="2017-12" db="EMBL/GenBank/DDBJ databases">
        <title>Phylogenetic diversity of female urinary microbiome.</title>
        <authorList>
            <person name="Thomas-White K."/>
            <person name="Wolfe A.J."/>
        </authorList>
    </citation>
    <scope>NUCLEOTIDE SEQUENCE [LARGE SCALE GENOMIC DNA]</scope>
    <source>
        <strain evidence="9 10">UMB0079</strain>
    </source>
</reference>
<dbReference type="EC" id="5.6.1.7" evidence="6"/>
<dbReference type="AlphaFoldDB" id="A0A2I1TWM8"/>
<dbReference type="RefSeq" id="WP_101782678.1">
    <property type="nucleotide sequence ID" value="NZ_PKID01000012.1"/>
</dbReference>
<dbReference type="GO" id="GO:0016853">
    <property type="term" value="F:isomerase activity"/>
    <property type="evidence" value="ECO:0007669"/>
    <property type="project" value="UniProtKB-KW"/>
</dbReference>
<dbReference type="EMBL" id="PKID01000012">
    <property type="protein sequence ID" value="PKZ98024.1"/>
    <property type="molecule type" value="Genomic_DNA"/>
</dbReference>
<keyword evidence="4 6" id="KW-0143">Chaperone</keyword>
<comment type="caution">
    <text evidence="6">Lacks conserved residue(s) required for the propagation of feature annotation.</text>
</comment>
<dbReference type="GO" id="GO:0042026">
    <property type="term" value="P:protein refolding"/>
    <property type="evidence" value="ECO:0007669"/>
    <property type="project" value="UniProtKB-UniRule"/>
</dbReference>
<evidence type="ECO:0000256" key="8">
    <source>
        <dbReference type="RuleBase" id="RU000419"/>
    </source>
</evidence>
<feature type="binding site" evidence="6">
    <location>
        <begin position="29"/>
        <end position="32"/>
    </location>
    <ligand>
        <name>ATP</name>
        <dbReference type="ChEBI" id="CHEBI:30616"/>
    </ligand>
</feature>
<evidence type="ECO:0000256" key="4">
    <source>
        <dbReference type="ARBA" id="ARBA00023186"/>
    </source>
</evidence>
<comment type="subunit">
    <text evidence="6 8">Forms a cylinder of 14 subunits composed of two heptameric rings stacked back-to-back. Interacts with the co-chaperonin GroES.</text>
</comment>
<keyword evidence="5 6" id="KW-0413">Isomerase</keyword>
<dbReference type="InterPro" id="IPR018370">
    <property type="entry name" value="Chaperonin_Cpn60_CS"/>
</dbReference>
<accession>A0A2I1TWM8</accession>
<comment type="similarity">
    <text evidence="1 6 7">Belongs to the chaperonin (HSP60) family.</text>
</comment>
<dbReference type="NCBIfam" id="NF009489">
    <property type="entry name" value="PRK12851.1"/>
    <property type="match status" value="1"/>
</dbReference>
<dbReference type="SUPFAM" id="SSF48592">
    <property type="entry name" value="GroEL equatorial domain-like"/>
    <property type="match status" value="1"/>
</dbReference>
<keyword evidence="2 6" id="KW-0547">Nucleotide-binding</keyword>
<feature type="binding site" evidence="6">
    <location>
        <position position="413"/>
    </location>
    <ligand>
        <name>ATP</name>
        <dbReference type="ChEBI" id="CHEBI:30616"/>
    </ligand>
</feature>
<feature type="binding site" evidence="6">
    <location>
        <begin position="86"/>
        <end position="90"/>
    </location>
    <ligand>
        <name>ATP</name>
        <dbReference type="ChEBI" id="CHEBI:30616"/>
    </ligand>
</feature>
<organism evidence="9 10">
    <name type="scientific">Streptococcus mitis</name>
    <dbReference type="NCBI Taxonomy" id="28037"/>
    <lineage>
        <taxon>Bacteria</taxon>
        <taxon>Bacillati</taxon>
        <taxon>Bacillota</taxon>
        <taxon>Bacilli</taxon>
        <taxon>Lactobacillales</taxon>
        <taxon>Streptococcaceae</taxon>
        <taxon>Streptococcus</taxon>
        <taxon>Streptococcus mitis group</taxon>
    </lineage>
</organism>
<dbReference type="Gene3D" id="3.30.260.10">
    <property type="entry name" value="TCP-1-like chaperonin intermediate domain"/>
    <property type="match status" value="1"/>
</dbReference>
<dbReference type="PROSITE" id="PS00296">
    <property type="entry name" value="CHAPERONINS_CPN60"/>
    <property type="match status" value="1"/>
</dbReference>
<keyword evidence="6" id="KW-0963">Cytoplasm</keyword>
<dbReference type="Pfam" id="PF00118">
    <property type="entry name" value="Cpn60_TCP1"/>
    <property type="match status" value="1"/>
</dbReference>
<dbReference type="Gene3D" id="3.50.7.10">
    <property type="entry name" value="GroEL"/>
    <property type="match status" value="1"/>
</dbReference>
<dbReference type="Proteomes" id="UP000234902">
    <property type="component" value="Unassembled WGS sequence"/>
</dbReference>
<comment type="function">
    <text evidence="6 8">Together with its co-chaperonin GroES, plays an essential role in assisting protein folding. The GroEL-GroES system forms a nano-cage that allows encapsulation of the non-native substrate proteins and provides a physical environment optimized to promote and accelerate protein folding.</text>
</comment>
<comment type="subcellular location">
    <subcellularLocation>
        <location evidence="6">Cytoplasm</location>
    </subcellularLocation>
</comment>
<evidence type="ECO:0000313" key="10">
    <source>
        <dbReference type="Proteomes" id="UP000234902"/>
    </source>
</evidence>
<dbReference type="GO" id="GO:0005737">
    <property type="term" value="C:cytoplasm"/>
    <property type="evidence" value="ECO:0007669"/>
    <property type="project" value="UniProtKB-SubCell"/>
</dbReference>
<evidence type="ECO:0000256" key="6">
    <source>
        <dbReference type="HAMAP-Rule" id="MF_00600"/>
    </source>
</evidence>
<dbReference type="SUPFAM" id="SSF54849">
    <property type="entry name" value="GroEL-intermediate domain like"/>
    <property type="match status" value="1"/>
</dbReference>
<dbReference type="Gene3D" id="1.10.560.10">
    <property type="entry name" value="GroEL-like equatorial domain"/>
    <property type="match status" value="1"/>
</dbReference>